<dbReference type="AlphaFoldDB" id="A0A5P8E4H4"/>
<dbReference type="KEGG" id="alq:C7Y71_002190"/>
<evidence type="ECO:0000313" key="2">
    <source>
        <dbReference type="Proteomes" id="UP000249375"/>
    </source>
</evidence>
<reference evidence="1 2" key="1">
    <citation type="submission" date="2018-11" db="EMBL/GenBank/DDBJ databases">
        <authorList>
            <person name="Na S.W."/>
            <person name="Baik M."/>
        </authorList>
    </citation>
    <scope>NUCLEOTIDE SEQUENCE [LARGE SCALE GENOMIC DNA]</scope>
    <source>
        <strain evidence="1 2">E39</strain>
    </source>
</reference>
<dbReference type="EMBL" id="CP033459">
    <property type="protein sequence ID" value="QFQ11929.1"/>
    <property type="molecule type" value="Genomic_DNA"/>
</dbReference>
<sequence>MFLPAAGNRNGTSLNNAGSNAKYWSRTLNADNPNNAYNLNFNSDDVNVNNNRNNGHTVRPVRSKHLPLHKKGVHPFYLYYQNISASDEAEIIQIS</sequence>
<evidence type="ECO:0000313" key="1">
    <source>
        <dbReference type="EMBL" id="QFQ11929.1"/>
    </source>
</evidence>
<protein>
    <submittedName>
        <fullName evidence="1">Uncharacterized protein</fullName>
    </submittedName>
</protein>
<organism evidence="1 2">
    <name type="scientific">Pseudoprevotella muciniphila</name>
    <dbReference type="NCBI Taxonomy" id="2133944"/>
    <lineage>
        <taxon>Bacteria</taxon>
        <taxon>Pseudomonadati</taxon>
        <taxon>Bacteroidota</taxon>
        <taxon>Bacteroidia</taxon>
        <taxon>Bacteroidales</taxon>
        <taxon>Prevotellaceae</taxon>
        <taxon>Pseudoprevotella</taxon>
    </lineage>
</organism>
<dbReference type="Proteomes" id="UP000249375">
    <property type="component" value="Chromosome"/>
</dbReference>
<keyword evidence="2" id="KW-1185">Reference proteome</keyword>
<gene>
    <name evidence="1" type="ORF">C7Y71_002190</name>
</gene>
<dbReference type="RefSeq" id="WP_111898888.1">
    <property type="nucleotide sequence ID" value="NZ_CP033459.1"/>
</dbReference>
<proteinExistence type="predicted"/>
<accession>A0A5P8E4H4</accession>
<name>A0A5P8E4H4_9BACT</name>